<dbReference type="PROSITE" id="PS50293">
    <property type="entry name" value="TPR_REGION"/>
    <property type="match status" value="2"/>
</dbReference>
<protein>
    <recommendedName>
        <fullName evidence="5">dolichyl-phosphate-mannose--protein mannosyltransferase</fullName>
        <ecNumber evidence="5">2.4.1.109</ecNumber>
    </recommendedName>
</protein>
<dbReference type="GO" id="GO:0004169">
    <property type="term" value="F:dolichyl-phosphate-mannose-protein mannosyltransferase activity"/>
    <property type="evidence" value="ECO:0007669"/>
    <property type="project" value="UniProtKB-EC"/>
</dbReference>
<feature type="domain" description="DUF1736" evidence="15">
    <location>
        <begin position="263"/>
        <end position="335"/>
    </location>
</feature>
<evidence type="ECO:0000256" key="6">
    <source>
        <dbReference type="ARBA" id="ARBA00022679"/>
    </source>
</evidence>
<proteinExistence type="inferred from homology"/>
<evidence type="ECO:0000256" key="14">
    <source>
        <dbReference type="SAM" id="Phobius"/>
    </source>
</evidence>
<dbReference type="InterPro" id="IPR019734">
    <property type="entry name" value="TPR_rpt"/>
</dbReference>
<feature type="transmembrane region" description="Helical" evidence="14">
    <location>
        <begin position="144"/>
        <end position="163"/>
    </location>
</feature>
<dbReference type="OrthoDB" id="1658288at2759"/>
<keyword evidence="7 14" id="KW-0812">Transmembrane</keyword>
<feature type="transmembrane region" description="Helical" evidence="14">
    <location>
        <begin position="183"/>
        <end position="199"/>
    </location>
</feature>
<feature type="transmembrane region" description="Helical" evidence="14">
    <location>
        <begin position="108"/>
        <end position="132"/>
    </location>
</feature>
<dbReference type="PROSITE" id="PS50005">
    <property type="entry name" value="TPR"/>
    <property type="match status" value="6"/>
</dbReference>
<feature type="transmembrane region" description="Helical" evidence="14">
    <location>
        <begin position="490"/>
        <end position="507"/>
    </location>
</feature>
<evidence type="ECO:0000256" key="4">
    <source>
        <dbReference type="ARBA" id="ARBA00007882"/>
    </source>
</evidence>
<keyword evidence="10" id="KW-0256">Endoplasmic reticulum</keyword>
<keyword evidence="17" id="KW-1185">Reference proteome</keyword>
<feature type="transmembrane region" description="Helical" evidence="14">
    <location>
        <begin position="427"/>
        <end position="454"/>
    </location>
</feature>
<comment type="subcellular location">
    <subcellularLocation>
        <location evidence="2">Endoplasmic reticulum</location>
    </subcellularLocation>
    <subcellularLocation>
        <location evidence="1">Membrane</location>
        <topology evidence="1">Multi-pass membrane protein</topology>
    </subcellularLocation>
</comment>
<feature type="transmembrane region" description="Helical" evidence="14">
    <location>
        <begin position="240"/>
        <end position="260"/>
    </location>
</feature>
<evidence type="ECO:0000256" key="13">
    <source>
        <dbReference type="PROSITE-ProRule" id="PRU00339"/>
    </source>
</evidence>
<evidence type="ECO:0000313" key="17">
    <source>
        <dbReference type="Proteomes" id="UP001163046"/>
    </source>
</evidence>
<comment type="pathway">
    <text evidence="3">Protein modification; protein glycosylation.</text>
</comment>
<feature type="transmembrane region" description="Helical" evidence="14">
    <location>
        <begin position="320"/>
        <end position="343"/>
    </location>
</feature>
<evidence type="ECO:0000256" key="5">
    <source>
        <dbReference type="ARBA" id="ARBA00012839"/>
    </source>
</evidence>
<dbReference type="InterPro" id="IPR052384">
    <property type="entry name" value="TMTC_O-mannosyltransferase"/>
</dbReference>
<feature type="transmembrane region" description="Helical" evidence="14">
    <location>
        <begin position="460"/>
        <end position="478"/>
    </location>
</feature>
<evidence type="ECO:0000256" key="9">
    <source>
        <dbReference type="ARBA" id="ARBA00022803"/>
    </source>
</evidence>
<feature type="repeat" description="TPR" evidence="13">
    <location>
        <begin position="679"/>
        <end position="712"/>
    </location>
</feature>
<keyword evidence="12 14" id="KW-0472">Membrane</keyword>
<keyword evidence="9 13" id="KW-0802">TPR repeat</keyword>
<organism evidence="16 17">
    <name type="scientific">Desmophyllum pertusum</name>
    <dbReference type="NCBI Taxonomy" id="174260"/>
    <lineage>
        <taxon>Eukaryota</taxon>
        <taxon>Metazoa</taxon>
        <taxon>Cnidaria</taxon>
        <taxon>Anthozoa</taxon>
        <taxon>Hexacorallia</taxon>
        <taxon>Scleractinia</taxon>
        <taxon>Caryophylliina</taxon>
        <taxon>Caryophylliidae</taxon>
        <taxon>Desmophyllum</taxon>
    </lineage>
</organism>
<evidence type="ECO:0000256" key="8">
    <source>
        <dbReference type="ARBA" id="ARBA00022737"/>
    </source>
</evidence>
<dbReference type="Pfam" id="PF13414">
    <property type="entry name" value="TPR_11"/>
    <property type="match status" value="1"/>
</dbReference>
<dbReference type="Pfam" id="PF13432">
    <property type="entry name" value="TPR_16"/>
    <property type="match status" value="2"/>
</dbReference>
<dbReference type="Pfam" id="PF00515">
    <property type="entry name" value="TPR_1"/>
    <property type="match status" value="1"/>
</dbReference>
<evidence type="ECO:0000259" key="15">
    <source>
        <dbReference type="Pfam" id="PF08409"/>
    </source>
</evidence>
<dbReference type="EC" id="2.4.1.109" evidence="5"/>
<feature type="repeat" description="TPR" evidence="13">
    <location>
        <begin position="815"/>
        <end position="848"/>
    </location>
</feature>
<dbReference type="SMART" id="SM00028">
    <property type="entry name" value="TPR"/>
    <property type="match status" value="9"/>
</dbReference>
<dbReference type="PANTHER" id="PTHR44216:SF3">
    <property type="entry name" value="PROTEIN O-MANNOSYL-TRANSFERASE TMTC2"/>
    <property type="match status" value="1"/>
</dbReference>
<evidence type="ECO:0000256" key="2">
    <source>
        <dbReference type="ARBA" id="ARBA00004240"/>
    </source>
</evidence>
<evidence type="ECO:0000256" key="7">
    <source>
        <dbReference type="ARBA" id="ARBA00022692"/>
    </source>
</evidence>
<accession>A0A9X0D8U3</accession>
<dbReference type="PANTHER" id="PTHR44216">
    <property type="entry name" value="PROTEIN O-MANNOSYL-TRANSFERASE TMTC2"/>
    <property type="match status" value="1"/>
</dbReference>
<evidence type="ECO:0000256" key="11">
    <source>
        <dbReference type="ARBA" id="ARBA00022989"/>
    </source>
</evidence>
<dbReference type="AlphaFoldDB" id="A0A9X0D8U3"/>
<comment type="caution">
    <text evidence="16">The sequence shown here is derived from an EMBL/GenBank/DDBJ whole genome shotgun (WGS) entry which is preliminary data.</text>
</comment>
<evidence type="ECO:0000256" key="1">
    <source>
        <dbReference type="ARBA" id="ARBA00004141"/>
    </source>
</evidence>
<keyword evidence="6" id="KW-0808">Transferase</keyword>
<feature type="repeat" description="TPR" evidence="13">
    <location>
        <begin position="747"/>
        <end position="780"/>
    </location>
</feature>
<evidence type="ECO:0000313" key="16">
    <source>
        <dbReference type="EMBL" id="KAJ7391602.1"/>
    </source>
</evidence>
<evidence type="ECO:0000256" key="10">
    <source>
        <dbReference type="ARBA" id="ARBA00022824"/>
    </source>
</evidence>
<dbReference type="GO" id="GO:0005789">
    <property type="term" value="C:endoplasmic reticulum membrane"/>
    <property type="evidence" value="ECO:0007669"/>
    <property type="project" value="TreeGrafter"/>
</dbReference>
<name>A0A9X0D8U3_9CNID</name>
<dbReference type="Proteomes" id="UP001163046">
    <property type="component" value="Unassembled WGS sequence"/>
</dbReference>
<dbReference type="SUPFAM" id="SSF48452">
    <property type="entry name" value="TPR-like"/>
    <property type="match status" value="2"/>
</dbReference>
<gene>
    <name evidence="16" type="primary">TMTC2</name>
    <name evidence="16" type="ORF">OS493_017299</name>
</gene>
<keyword evidence="11 14" id="KW-1133">Transmembrane helix</keyword>
<dbReference type="Pfam" id="PF13424">
    <property type="entry name" value="TPR_12"/>
    <property type="match status" value="1"/>
</dbReference>
<reference evidence="16" key="1">
    <citation type="submission" date="2023-01" db="EMBL/GenBank/DDBJ databases">
        <title>Genome assembly of the deep-sea coral Lophelia pertusa.</title>
        <authorList>
            <person name="Herrera S."/>
            <person name="Cordes E."/>
        </authorList>
    </citation>
    <scope>NUCLEOTIDE SEQUENCE</scope>
    <source>
        <strain evidence="16">USNM1676648</strain>
        <tissue evidence="16">Polyp</tissue>
    </source>
</reference>
<keyword evidence="8" id="KW-0677">Repeat</keyword>
<dbReference type="Gene3D" id="1.25.40.10">
    <property type="entry name" value="Tetratricopeptide repeat domain"/>
    <property type="match status" value="3"/>
</dbReference>
<evidence type="ECO:0000256" key="12">
    <source>
        <dbReference type="ARBA" id="ARBA00023136"/>
    </source>
</evidence>
<comment type="similarity">
    <text evidence="4">Belongs to the TMTC family.</text>
</comment>
<dbReference type="InterPro" id="IPR011990">
    <property type="entry name" value="TPR-like_helical_dom_sf"/>
</dbReference>
<dbReference type="EMBL" id="MU825405">
    <property type="protein sequence ID" value="KAJ7391602.1"/>
    <property type="molecule type" value="Genomic_DNA"/>
</dbReference>
<feature type="repeat" description="TPR" evidence="13">
    <location>
        <begin position="529"/>
        <end position="562"/>
    </location>
</feature>
<feature type="transmembrane region" description="Helical" evidence="14">
    <location>
        <begin position="204"/>
        <end position="220"/>
    </location>
</feature>
<feature type="repeat" description="TPR" evidence="13">
    <location>
        <begin position="563"/>
        <end position="596"/>
    </location>
</feature>
<dbReference type="Pfam" id="PF08409">
    <property type="entry name" value="TMTC_DUF1736"/>
    <property type="match status" value="1"/>
</dbReference>
<evidence type="ECO:0000256" key="3">
    <source>
        <dbReference type="ARBA" id="ARBA00004922"/>
    </source>
</evidence>
<dbReference type="InterPro" id="IPR013618">
    <property type="entry name" value="TMTC_DUF1736"/>
</dbReference>
<feature type="repeat" description="TPR" evidence="13">
    <location>
        <begin position="642"/>
        <end position="675"/>
    </location>
</feature>
<sequence length="867" mass="97476">MRNVKWKWWYTAAVSSLAGILCYLNALSADFAYDDSRAIVKNSDLLPTTPWSNVLFNDFWGTPLTHSGSHKSYRPLCVATFRINYYFGALNPFGYHLVNVLLHSTVCWLVVVLSYVFLHAHFPSLVAGLLFAVHPIHTEAVTGIVGRADVGACLFFIASFLAYIKSHKASTDISPHGQGHTQWPWLLLCFVLCIASMLSKEQGITVLGTCIVYEIIILFSCSKNQNTVITLTKAVKSGGALRLILVFMTGLGLLFLRISIMGKQAPDFSPSDNPAANCESNLTRLLTFLYLPAFNFWLLLSPRTLSFDWSMDAIPLVESLLDPRCAIIVMFYGFLAILGLYCLTRCFLHFETSVEDHIEEEMMKKEPISASRRKDCASRNGKKQTKKSTLCTYVAELSKDTKYNSLLQYHNNNLPMRTFNVINRNHLLQAALISLAILTLSFLPASNLFFYVGFVVAERILYIPSVGFCLLIAVGADIIWKACSEQQQRLFSGFLVCVLILSVTRTVQRNWDWQNEETLYRSGITVNSAKAWSNLGNVLSSQRRIREAEDAYRKALSYRSNMADTHYNLGILLAEEQRYSEAVQSYQSAIHFRPRLAAAHLNLGIVLADMGHKEKAVEILRNASTISGHGLKDPKQHSHSITSIKYNLGRILAQLGQLEEALEIYLDAVETRPPHYEPHSLFNLIGEAYSAAGNTVEADKWYKESLKSKPDHLSVHLTYAKHLAKIGHFHEAEDWFKKAQALNKSDHASWTHYGQFLFDQKRVTEAAAMFTKAMALSPGDFEIAFTAAGYLREIGDNVRAERCYKTAAKLNPQNPAAHMNLGAMLHLLGKLGEAEESYMRALELRPGDQLTRENLLKLRSLQAKRKV</sequence>